<dbReference type="PANTHER" id="PTHR46648:SF1">
    <property type="entry name" value="ADENOSINE 5'-MONOPHOSPHORAMIDASE HNT1"/>
    <property type="match status" value="1"/>
</dbReference>
<dbReference type="AlphaFoldDB" id="A0A412MCY5"/>
<dbReference type="RefSeq" id="WP_118145654.1">
    <property type="nucleotide sequence ID" value="NZ_QRWH01000013.1"/>
</dbReference>
<sequence>MKGEIKVVDQNCAYCVEGELLAKFGIKICELENSKVYLFKEQSHPGRVVVAHKKHVSEILELTPQERAAYLEEIAKVSEAIHKIFKPAKVNYGAYGDTGHHLHFHLVPKYTDEYEWGGTFEMNPGKKFLSDEEYAEMIEKIKAELI</sequence>
<accession>A0A412MCY5</accession>
<evidence type="ECO:0000256" key="1">
    <source>
        <dbReference type="PROSITE-ProRule" id="PRU00464"/>
    </source>
</evidence>
<dbReference type="PANTHER" id="PTHR46648">
    <property type="entry name" value="HIT FAMILY PROTEIN 1"/>
    <property type="match status" value="1"/>
</dbReference>
<dbReference type="InterPro" id="IPR001310">
    <property type="entry name" value="Histidine_triad_HIT"/>
</dbReference>
<dbReference type="Gene3D" id="3.30.428.10">
    <property type="entry name" value="HIT-like"/>
    <property type="match status" value="1"/>
</dbReference>
<dbReference type="PROSITE" id="PS51084">
    <property type="entry name" value="HIT_2"/>
    <property type="match status" value="1"/>
</dbReference>
<evidence type="ECO:0000313" key="4">
    <source>
        <dbReference type="Proteomes" id="UP000283630"/>
    </source>
</evidence>
<dbReference type="InterPro" id="IPR036265">
    <property type="entry name" value="HIT-like_sf"/>
</dbReference>
<feature type="domain" description="HIT" evidence="2">
    <location>
        <begin position="13"/>
        <end position="116"/>
    </location>
</feature>
<dbReference type="SUPFAM" id="SSF54197">
    <property type="entry name" value="HIT-like"/>
    <property type="match status" value="1"/>
</dbReference>
<dbReference type="EMBL" id="QRWH01000013">
    <property type="protein sequence ID" value="RGT07568.1"/>
    <property type="molecule type" value="Genomic_DNA"/>
</dbReference>
<dbReference type="GO" id="GO:0003824">
    <property type="term" value="F:catalytic activity"/>
    <property type="evidence" value="ECO:0007669"/>
    <property type="project" value="InterPro"/>
</dbReference>
<reference evidence="3 4" key="1">
    <citation type="submission" date="2018-08" db="EMBL/GenBank/DDBJ databases">
        <title>A genome reference for cultivated species of the human gut microbiota.</title>
        <authorList>
            <person name="Zou Y."/>
            <person name="Xue W."/>
            <person name="Luo G."/>
        </authorList>
    </citation>
    <scope>NUCLEOTIDE SEQUENCE [LARGE SCALE GENOMIC DNA]</scope>
    <source>
        <strain evidence="3 4">AF19-4AC</strain>
    </source>
</reference>
<gene>
    <name evidence="3" type="ORF">DWX53_12175</name>
</gene>
<dbReference type="InterPro" id="IPR011146">
    <property type="entry name" value="HIT-like"/>
</dbReference>
<evidence type="ECO:0000259" key="2">
    <source>
        <dbReference type="PROSITE" id="PS51084"/>
    </source>
</evidence>
<comment type="caution">
    <text evidence="3">The sequence shown here is derived from an EMBL/GenBank/DDBJ whole genome shotgun (WGS) entry which is preliminary data.</text>
</comment>
<evidence type="ECO:0000313" key="3">
    <source>
        <dbReference type="EMBL" id="RGT07568.1"/>
    </source>
</evidence>
<dbReference type="Pfam" id="PF01230">
    <property type="entry name" value="HIT"/>
    <property type="match status" value="1"/>
</dbReference>
<protein>
    <submittedName>
        <fullName evidence="3">HIT family protein</fullName>
    </submittedName>
</protein>
<name>A0A412MCY5_9FIRM</name>
<organism evidence="3 4">
    <name type="scientific">Dorea formicigenerans</name>
    <dbReference type="NCBI Taxonomy" id="39486"/>
    <lineage>
        <taxon>Bacteria</taxon>
        <taxon>Bacillati</taxon>
        <taxon>Bacillota</taxon>
        <taxon>Clostridia</taxon>
        <taxon>Lachnospirales</taxon>
        <taxon>Lachnospiraceae</taxon>
        <taxon>Dorea</taxon>
    </lineage>
</organism>
<dbReference type="GO" id="GO:0009117">
    <property type="term" value="P:nucleotide metabolic process"/>
    <property type="evidence" value="ECO:0007669"/>
    <property type="project" value="TreeGrafter"/>
</dbReference>
<proteinExistence type="predicted"/>
<feature type="short sequence motif" description="Histidine triad motif" evidence="1">
    <location>
        <begin position="101"/>
        <end position="105"/>
    </location>
</feature>
<dbReference type="Proteomes" id="UP000283630">
    <property type="component" value="Unassembled WGS sequence"/>
</dbReference>